<evidence type="ECO:0000256" key="2">
    <source>
        <dbReference type="ARBA" id="ARBA00022750"/>
    </source>
</evidence>
<evidence type="ECO:0000256" key="3">
    <source>
        <dbReference type="PIRSR" id="PIRSR601461-1"/>
    </source>
</evidence>
<dbReference type="PRINTS" id="PR00792">
    <property type="entry name" value="PEPSIN"/>
</dbReference>
<evidence type="ECO:0000256" key="4">
    <source>
        <dbReference type="RuleBase" id="RU000454"/>
    </source>
</evidence>
<dbReference type="InterPro" id="IPR021109">
    <property type="entry name" value="Peptidase_aspartic_dom_sf"/>
</dbReference>
<dbReference type="EMBL" id="MNAD01000447">
    <property type="protein sequence ID" value="OJT12832.1"/>
    <property type="molecule type" value="Genomic_DNA"/>
</dbReference>
<keyword evidence="4" id="KW-0378">Hydrolase</keyword>
<dbReference type="Gene3D" id="2.40.70.10">
    <property type="entry name" value="Acid Proteases"/>
    <property type="match status" value="2"/>
</dbReference>
<dbReference type="OrthoDB" id="15189at2759"/>
<feature type="region of interest" description="Disordered" evidence="5">
    <location>
        <begin position="140"/>
        <end position="162"/>
    </location>
</feature>
<keyword evidence="9" id="KW-1185">Reference proteome</keyword>
<dbReference type="SUPFAM" id="SSF50630">
    <property type="entry name" value="Acid proteases"/>
    <property type="match status" value="1"/>
</dbReference>
<dbReference type="OMA" id="TCQLTIP"/>
<feature type="signal peptide" evidence="6">
    <location>
        <begin position="1"/>
        <end position="18"/>
    </location>
</feature>
<dbReference type="PROSITE" id="PS51767">
    <property type="entry name" value="PEPTIDASE_A1"/>
    <property type="match status" value="1"/>
</dbReference>
<evidence type="ECO:0000256" key="1">
    <source>
        <dbReference type="ARBA" id="ARBA00007447"/>
    </source>
</evidence>
<dbReference type="InterPro" id="IPR033121">
    <property type="entry name" value="PEPTIDASE_A1"/>
</dbReference>
<dbReference type="PROSITE" id="PS00141">
    <property type="entry name" value="ASP_PROTEASE"/>
    <property type="match status" value="1"/>
</dbReference>
<organism evidence="8 9">
    <name type="scientific">Trametes pubescens</name>
    <name type="common">White-rot fungus</name>
    <dbReference type="NCBI Taxonomy" id="154538"/>
    <lineage>
        <taxon>Eukaryota</taxon>
        <taxon>Fungi</taxon>
        <taxon>Dikarya</taxon>
        <taxon>Basidiomycota</taxon>
        <taxon>Agaricomycotina</taxon>
        <taxon>Agaricomycetes</taxon>
        <taxon>Polyporales</taxon>
        <taxon>Polyporaceae</taxon>
        <taxon>Trametes</taxon>
    </lineage>
</organism>
<evidence type="ECO:0000313" key="8">
    <source>
        <dbReference type="EMBL" id="OJT12832.1"/>
    </source>
</evidence>
<evidence type="ECO:0000256" key="5">
    <source>
        <dbReference type="SAM" id="MobiDB-lite"/>
    </source>
</evidence>
<dbReference type="AlphaFoldDB" id="A0A1M2VZ91"/>
<feature type="domain" description="Peptidase A1" evidence="7">
    <location>
        <begin position="105"/>
        <end position="408"/>
    </location>
</feature>
<feature type="active site" evidence="3">
    <location>
        <position position="300"/>
    </location>
</feature>
<dbReference type="InterPro" id="IPR001461">
    <property type="entry name" value="Aspartic_peptidase_A1"/>
</dbReference>
<proteinExistence type="inferred from homology"/>
<name>A0A1M2VZ91_TRAPU</name>
<dbReference type="PANTHER" id="PTHR47966:SF51">
    <property type="entry name" value="BETA-SITE APP-CLEAVING ENZYME, ISOFORM A-RELATED"/>
    <property type="match status" value="1"/>
</dbReference>
<dbReference type="InterPro" id="IPR001969">
    <property type="entry name" value="Aspartic_peptidase_AS"/>
</dbReference>
<dbReference type="InterPro" id="IPR034164">
    <property type="entry name" value="Pepsin-like_dom"/>
</dbReference>
<feature type="compositionally biased region" description="Low complexity" evidence="5">
    <location>
        <begin position="148"/>
        <end position="161"/>
    </location>
</feature>
<dbReference type="STRING" id="154538.A0A1M2VZ91"/>
<dbReference type="PANTHER" id="PTHR47966">
    <property type="entry name" value="BETA-SITE APP-CLEAVING ENZYME, ISOFORM A-RELATED"/>
    <property type="match status" value="1"/>
</dbReference>
<evidence type="ECO:0000256" key="6">
    <source>
        <dbReference type="SAM" id="SignalP"/>
    </source>
</evidence>
<gene>
    <name evidence="8" type="ORF">TRAPUB_10667</name>
</gene>
<sequence length="411" mass="43313">MFCKSALFTVALALVVSANPITQDGGIAIALTKRGSLTHPNGTFNGEKAVAARLKLENKHRQNLVNLEHNIGGAKFQELYPGVDTSKLAKRAGISLTDQEDDLEWTGTISIGSPAQTFNVDFDTGSADLWVPSSSCSSCKGHKQYNPSRSSTSQSERGSFSIEYGDGSTASGSVFTDTVTAGGVTVTNQYLSGVTSESSEFTQDPAGGLMGLALTSISELGHDPFFVSAVKQGVVPESVFGFKLASSGSELYIGGTNSRLFSGSLEYHPIAKNNGFWQIGGGKALLNGRTTASNIQTIIDSGTTLMGGAQSAVDAFYGNIPGSGFNDHYQVYTFPCDQAPQVSFNWGGKTWDIDENDFNLGQVSGNDCAGALTVVDLNQPSNVWLLGDTFMKNVYTAFSVDQNAVGFAALA</sequence>
<dbReference type="FunFam" id="2.40.70.10:FF:000008">
    <property type="entry name" value="Cathepsin D"/>
    <property type="match status" value="1"/>
</dbReference>
<protein>
    <submittedName>
        <fullName evidence="8">Aspartic protease</fullName>
    </submittedName>
</protein>
<feature type="chain" id="PRO_5013109677" evidence="6">
    <location>
        <begin position="19"/>
        <end position="411"/>
    </location>
</feature>
<keyword evidence="4 8" id="KW-0645">Protease</keyword>
<feature type="active site" evidence="3">
    <location>
        <position position="123"/>
    </location>
</feature>
<evidence type="ECO:0000259" key="7">
    <source>
        <dbReference type="PROSITE" id="PS51767"/>
    </source>
</evidence>
<reference evidence="8 9" key="1">
    <citation type="submission" date="2016-10" db="EMBL/GenBank/DDBJ databases">
        <title>Genome sequence of the basidiomycete white-rot fungus Trametes pubescens.</title>
        <authorList>
            <person name="Makela M.R."/>
            <person name="Granchi Z."/>
            <person name="Peng M."/>
            <person name="De Vries R.P."/>
            <person name="Grigoriev I."/>
            <person name="Riley R."/>
            <person name="Hilden K."/>
        </authorList>
    </citation>
    <scope>NUCLEOTIDE SEQUENCE [LARGE SCALE GENOMIC DNA]</scope>
    <source>
        <strain evidence="8 9">FBCC735</strain>
    </source>
</reference>
<evidence type="ECO:0000313" key="9">
    <source>
        <dbReference type="Proteomes" id="UP000184267"/>
    </source>
</evidence>
<dbReference type="Pfam" id="PF00026">
    <property type="entry name" value="Asp"/>
    <property type="match status" value="1"/>
</dbReference>
<keyword evidence="6" id="KW-0732">Signal</keyword>
<dbReference type="GO" id="GO:0006508">
    <property type="term" value="P:proteolysis"/>
    <property type="evidence" value="ECO:0007669"/>
    <property type="project" value="UniProtKB-KW"/>
</dbReference>
<dbReference type="CDD" id="cd05471">
    <property type="entry name" value="pepsin_like"/>
    <property type="match status" value="1"/>
</dbReference>
<accession>A0A1M2VZ91</accession>
<comment type="caution">
    <text evidence="8">The sequence shown here is derived from an EMBL/GenBank/DDBJ whole genome shotgun (WGS) entry which is preliminary data.</text>
</comment>
<dbReference type="GO" id="GO:0004190">
    <property type="term" value="F:aspartic-type endopeptidase activity"/>
    <property type="evidence" value="ECO:0007669"/>
    <property type="project" value="UniProtKB-KW"/>
</dbReference>
<dbReference type="Proteomes" id="UP000184267">
    <property type="component" value="Unassembled WGS sequence"/>
</dbReference>
<keyword evidence="2 4" id="KW-0064">Aspartyl protease</keyword>
<comment type="similarity">
    <text evidence="1 4">Belongs to the peptidase A1 family.</text>
</comment>